<accession>A0ACC2P4X4</accession>
<reference evidence="1" key="1">
    <citation type="submission" date="2023-04" db="EMBL/GenBank/DDBJ databases">
        <title>A chromosome-level genome assembly of the parasitoid wasp Eretmocerus hayati.</title>
        <authorList>
            <person name="Zhong Y."/>
            <person name="Liu S."/>
            <person name="Liu Y."/>
        </authorList>
    </citation>
    <scope>NUCLEOTIDE SEQUENCE</scope>
    <source>
        <strain evidence="1">ZJU_SS_LIU_2023</strain>
    </source>
</reference>
<protein>
    <submittedName>
        <fullName evidence="1">Uncharacterized protein</fullName>
    </submittedName>
</protein>
<evidence type="ECO:0000313" key="1">
    <source>
        <dbReference type="EMBL" id="KAJ8678374.1"/>
    </source>
</evidence>
<gene>
    <name evidence="1" type="ORF">QAD02_014161</name>
</gene>
<proteinExistence type="predicted"/>
<dbReference type="EMBL" id="CM056742">
    <property type="protein sequence ID" value="KAJ8678374.1"/>
    <property type="molecule type" value="Genomic_DNA"/>
</dbReference>
<organism evidence="1 2">
    <name type="scientific">Eretmocerus hayati</name>
    <dbReference type="NCBI Taxonomy" id="131215"/>
    <lineage>
        <taxon>Eukaryota</taxon>
        <taxon>Metazoa</taxon>
        <taxon>Ecdysozoa</taxon>
        <taxon>Arthropoda</taxon>
        <taxon>Hexapoda</taxon>
        <taxon>Insecta</taxon>
        <taxon>Pterygota</taxon>
        <taxon>Neoptera</taxon>
        <taxon>Endopterygota</taxon>
        <taxon>Hymenoptera</taxon>
        <taxon>Apocrita</taxon>
        <taxon>Proctotrupomorpha</taxon>
        <taxon>Chalcidoidea</taxon>
        <taxon>Aphelinidae</taxon>
        <taxon>Aphelininae</taxon>
        <taxon>Eretmocerus</taxon>
    </lineage>
</organism>
<comment type="caution">
    <text evidence="1">The sequence shown here is derived from an EMBL/GenBank/DDBJ whole genome shotgun (WGS) entry which is preliminary data.</text>
</comment>
<evidence type="ECO:0000313" key="2">
    <source>
        <dbReference type="Proteomes" id="UP001239111"/>
    </source>
</evidence>
<sequence length="235" mass="26796">MIICSKDLYKKYGPHAKLYFDRFALLGEVVYGLDFVSLSVHSLTHLVEDTENMDCLVTEVDAFPYENELRFVKKHIKSGYKPLPQLCKKVERDLEFSKEKVSLPPELQILKSRTIEGIIHVQKLIYRGFEISPKKPNNCIYLTDGSIIRVADFISFSHTPTPDQVLILGSRLKLLGSPYDYPTSSTHLGIYKVSEDHDAAIIQIPLKKMKCKAVVFDIFELPNDPKVTISVPMLH</sequence>
<keyword evidence="2" id="KW-1185">Reference proteome</keyword>
<dbReference type="Proteomes" id="UP001239111">
    <property type="component" value="Chromosome 2"/>
</dbReference>
<name>A0ACC2P4X4_9HYME</name>